<dbReference type="SUPFAM" id="SSF88633">
    <property type="entry name" value="Positive stranded ssRNA viruses"/>
    <property type="match status" value="1"/>
</dbReference>
<comment type="similarity">
    <text evidence="2">Belongs to the icosahedral plant coat protein family.</text>
</comment>
<dbReference type="PROSITE" id="PS50157">
    <property type="entry name" value="ZINC_FINGER_C2H2_2"/>
    <property type="match status" value="1"/>
</dbReference>
<sequence length="218" mass="23978">MVNCPICKRQFKTAAALAQHKRDSHSAPAQPVRRVPRVARNPNPQSLPAGGFREGELVIGREELLDSPSIKAQVTEYKKAIFVKPSADVLPWLGKLAANFEQIEWHSIKLVWKPAVGTTFNGSVVIGVDWNANTTEATRAKAQAAVPHIDTPIWQKGVMVLPQNRLQSRKTYVLGADSKVDQGPGVVLFTARVSAPDREVFLGDLWLDYKVRLIGPTA</sequence>
<keyword evidence="5" id="KW-0946">Virion</keyword>
<dbReference type="InterPro" id="IPR000937">
    <property type="entry name" value="Capsid_prot_S-dom_vir"/>
</dbReference>
<evidence type="ECO:0000259" key="8">
    <source>
        <dbReference type="PROSITE" id="PS50157"/>
    </source>
</evidence>
<dbReference type="Pfam" id="PF00729">
    <property type="entry name" value="Viral_coat"/>
    <property type="match status" value="1"/>
</dbReference>
<evidence type="ECO:0000256" key="7">
    <source>
        <dbReference type="PROSITE-ProRule" id="PRU00042"/>
    </source>
</evidence>
<keyword evidence="7" id="KW-0863">Zinc-finger</keyword>
<keyword evidence="7" id="KW-0479">Metal-binding</keyword>
<evidence type="ECO:0000256" key="2">
    <source>
        <dbReference type="ARBA" id="ARBA00007446"/>
    </source>
</evidence>
<evidence type="ECO:0000256" key="5">
    <source>
        <dbReference type="ARBA" id="ARBA00022844"/>
    </source>
</evidence>
<name>A0A889IP28_9LUTE</name>
<comment type="subcellular location">
    <subcellularLocation>
        <location evidence="1">Virion</location>
    </subcellularLocation>
</comment>
<keyword evidence="4" id="KW-0167">Capsid protein</keyword>
<dbReference type="EMBL" id="MW520389">
    <property type="protein sequence ID" value="QRD99878.1"/>
    <property type="molecule type" value="Genomic_RNA"/>
</dbReference>
<dbReference type="PROSITE" id="PS00028">
    <property type="entry name" value="ZINC_FINGER_C2H2_1"/>
    <property type="match status" value="1"/>
</dbReference>
<keyword evidence="6" id="KW-1142">T=3 icosahedral capsid protein</keyword>
<feature type="domain" description="C2H2-type" evidence="8">
    <location>
        <begin position="2"/>
        <end position="30"/>
    </location>
</feature>
<accession>A0A889IP28</accession>
<evidence type="ECO:0000256" key="4">
    <source>
        <dbReference type="ARBA" id="ARBA00022561"/>
    </source>
</evidence>
<evidence type="ECO:0000256" key="1">
    <source>
        <dbReference type="ARBA" id="ARBA00004328"/>
    </source>
</evidence>
<dbReference type="InterPro" id="IPR029053">
    <property type="entry name" value="Viral_coat"/>
</dbReference>
<dbReference type="Gene3D" id="2.60.120.20">
    <property type="match status" value="1"/>
</dbReference>
<proteinExistence type="inferred from homology"/>
<evidence type="ECO:0000256" key="3">
    <source>
        <dbReference type="ARBA" id="ARBA00018091"/>
    </source>
</evidence>
<evidence type="ECO:0000313" key="9">
    <source>
        <dbReference type="EMBL" id="QRD99878.1"/>
    </source>
</evidence>
<keyword evidence="7" id="KW-0862">Zinc</keyword>
<protein>
    <recommendedName>
        <fullName evidence="3">Capsid protein</fullName>
    </recommendedName>
</protein>
<dbReference type="GO" id="GO:0008270">
    <property type="term" value="F:zinc ion binding"/>
    <property type="evidence" value="ECO:0007669"/>
    <property type="project" value="UniProtKB-KW"/>
</dbReference>
<organism evidence="9">
    <name type="scientific">Culex impudicus luteo-like virus</name>
    <dbReference type="NCBI Taxonomy" id="2805781"/>
    <lineage>
        <taxon>Viruses</taxon>
        <taxon>Riboviria</taxon>
        <taxon>Orthornavirae</taxon>
        <taxon>Kitrinoviricota</taxon>
        <taxon>Tolucaviricetes</taxon>
        <taxon>Tolivirales</taxon>
    </lineage>
</organism>
<reference evidence="9" key="1">
    <citation type="submission" date="2021-01" db="EMBL/GenBank/DDBJ databases">
        <authorList>
            <person name="Konstantinidis K."/>
            <person name="Dovrolis N."/>
            <person name="Kouvela A."/>
            <person name="Kassela K."/>
            <person name="Rosa Freitas M.G."/>
            <person name="Nearchou A."/>
            <person name="de Courcy Williams M."/>
            <person name="Veletza S."/>
            <person name="Mavromara P."/>
            <person name="Karakasiliotis I."/>
        </authorList>
    </citation>
    <scope>NUCLEOTIDE SEQUENCE</scope>
    <source>
        <strain evidence="9">SE2</strain>
    </source>
</reference>
<dbReference type="InterPro" id="IPR013087">
    <property type="entry name" value="Znf_C2H2_type"/>
</dbReference>
<dbReference type="GO" id="GO:0039617">
    <property type="term" value="C:T=3 icosahedral viral capsid"/>
    <property type="evidence" value="ECO:0007669"/>
    <property type="project" value="UniProtKB-KW"/>
</dbReference>
<evidence type="ECO:0000256" key="6">
    <source>
        <dbReference type="ARBA" id="ARBA00023060"/>
    </source>
</evidence>
<dbReference type="SMART" id="SM00355">
    <property type="entry name" value="ZnF_C2H2"/>
    <property type="match status" value="1"/>
</dbReference>
<dbReference type="GO" id="GO:0005198">
    <property type="term" value="F:structural molecule activity"/>
    <property type="evidence" value="ECO:0007669"/>
    <property type="project" value="InterPro"/>
</dbReference>